<dbReference type="KEGG" id="cohn:KCTCHS21_03230"/>
<dbReference type="EMBL" id="AP019400">
    <property type="protein sequence ID" value="BBI30924.1"/>
    <property type="molecule type" value="Genomic_DNA"/>
</dbReference>
<dbReference type="AlphaFoldDB" id="A0A3T1CYL5"/>
<dbReference type="GO" id="GO:0003955">
    <property type="term" value="F:NAD(P)H dehydrogenase (quinone) activity"/>
    <property type="evidence" value="ECO:0007669"/>
    <property type="project" value="TreeGrafter"/>
</dbReference>
<keyword evidence="5" id="KW-1185">Reference proteome</keyword>
<reference evidence="4 5" key="1">
    <citation type="submission" date="2019-01" db="EMBL/GenBank/DDBJ databases">
        <title>Complete genome sequence of Cohnella hallensis HS21 isolated from Korean fir (Abies koreana) rhizospheric soil.</title>
        <authorList>
            <person name="Jiang L."/>
            <person name="Kang S.W."/>
            <person name="Kim S."/>
            <person name="Jung J."/>
            <person name="Kim C.Y."/>
            <person name="Kim D.H."/>
            <person name="Kim S.W."/>
            <person name="Lee J."/>
        </authorList>
    </citation>
    <scope>NUCLEOTIDE SEQUENCE [LARGE SCALE GENOMIC DNA]</scope>
    <source>
        <strain evidence="4 5">HS21</strain>
    </source>
</reference>
<dbReference type="Pfam" id="PF02525">
    <property type="entry name" value="Flavodoxin_2"/>
    <property type="match status" value="1"/>
</dbReference>
<dbReference type="GO" id="GO:0005829">
    <property type="term" value="C:cytosol"/>
    <property type="evidence" value="ECO:0007669"/>
    <property type="project" value="TreeGrafter"/>
</dbReference>
<sequence length="205" mass="23661">MNVLIIFDHPYGAEASENIPHQRSYAAALLAATKRGLTSAGHQIDLIDLHADQFNPVMSAQELAAWRKKKTIDPLAMEYQSRLMAADHIIFIFPIWWEAMPAMTKGFIDKVFAKGIIYEEPKPGRPFVNKLTKLKGVSLLTVMATPNFFYRWIFGNPVTKILFRGTFRKMGFHKLRWYNYTAMANRSLEERSKFLKKTEQKFVSL</sequence>
<name>A0A3T1CYL5_9BACL</name>
<evidence type="ECO:0000313" key="5">
    <source>
        <dbReference type="Proteomes" id="UP000289856"/>
    </source>
</evidence>
<dbReference type="InterPro" id="IPR029039">
    <property type="entry name" value="Flavoprotein-like_sf"/>
</dbReference>
<dbReference type="Gene3D" id="3.40.50.360">
    <property type="match status" value="1"/>
</dbReference>
<keyword evidence="2" id="KW-0560">Oxidoreductase</keyword>
<dbReference type="PANTHER" id="PTHR10204:SF34">
    <property type="entry name" value="NAD(P)H DEHYDROGENASE [QUINONE] 1 ISOFORM 1"/>
    <property type="match status" value="1"/>
</dbReference>
<dbReference type="InterPro" id="IPR051545">
    <property type="entry name" value="NAD(P)H_dehydrogenase_qn"/>
</dbReference>
<evidence type="ECO:0000256" key="2">
    <source>
        <dbReference type="ARBA" id="ARBA00023002"/>
    </source>
</evidence>
<dbReference type="RefSeq" id="WP_130604825.1">
    <property type="nucleotide sequence ID" value="NZ_AP019400.1"/>
</dbReference>
<evidence type="ECO:0000259" key="3">
    <source>
        <dbReference type="Pfam" id="PF02525"/>
    </source>
</evidence>
<dbReference type="SUPFAM" id="SSF52218">
    <property type="entry name" value="Flavoproteins"/>
    <property type="match status" value="1"/>
</dbReference>
<dbReference type="Proteomes" id="UP000289856">
    <property type="component" value="Chromosome"/>
</dbReference>
<accession>A0A3T1CYL5</accession>
<comment type="similarity">
    <text evidence="1">Belongs to the NAD(P)H dehydrogenase (quinone) family.</text>
</comment>
<proteinExistence type="inferred from homology"/>
<dbReference type="OrthoDB" id="9798454at2"/>
<protein>
    <submittedName>
        <fullName evidence="4">NAD(P)H dehydrogenase</fullName>
    </submittedName>
</protein>
<dbReference type="InterPro" id="IPR003680">
    <property type="entry name" value="Flavodoxin_fold"/>
</dbReference>
<evidence type="ECO:0000313" key="4">
    <source>
        <dbReference type="EMBL" id="BBI30924.1"/>
    </source>
</evidence>
<evidence type="ECO:0000256" key="1">
    <source>
        <dbReference type="ARBA" id="ARBA00006252"/>
    </source>
</evidence>
<feature type="domain" description="Flavodoxin-like fold" evidence="3">
    <location>
        <begin position="1"/>
        <end position="199"/>
    </location>
</feature>
<dbReference type="PANTHER" id="PTHR10204">
    <property type="entry name" value="NAD P H OXIDOREDUCTASE-RELATED"/>
    <property type="match status" value="1"/>
</dbReference>
<organism evidence="4 5">
    <name type="scientific">Cohnella abietis</name>
    <dbReference type="NCBI Taxonomy" id="2507935"/>
    <lineage>
        <taxon>Bacteria</taxon>
        <taxon>Bacillati</taxon>
        <taxon>Bacillota</taxon>
        <taxon>Bacilli</taxon>
        <taxon>Bacillales</taxon>
        <taxon>Paenibacillaceae</taxon>
        <taxon>Cohnella</taxon>
    </lineage>
</organism>
<gene>
    <name evidence="4" type="ORF">KCTCHS21_03230</name>
</gene>